<dbReference type="InterPro" id="IPR010982">
    <property type="entry name" value="Lambda_DNA-bd_dom_sf"/>
</dbReference>
<accession>A0A5J4KSJ2</accession>
<reference evidence="2" key="1">
    <citation type="submission" date="2019-10" db="EMBL/GenBank/DDBJ databases">
        <title>Metagenomic sequencing of thiosulfate-disproportionating enrichment culture.</title>
        <authorList>
            <person name="Umezawa K."/>
            <person name="Kojima H."/>
            <person name="Fukui M."/>
        </authorList>
    </citation>
    <scope>NUCLEOTIDE SEQUENCE</scope>
    <source>
        <strain evidence="2">45J</strain>
    </source>
</reference>
<dbReference type="EMBL" id="BLAB01000001">
    <property type="protein sequence ID" value="GER92658.1"/>
    <property type="molecule type" value="Genomic_DNA"/>
</dbReference>
<dbReference type="SUPFAM" id="SSF47413">
    <property type="entry name" value="lambda repressor-like DNA-binding domains"/>
    <property type="match status" value="1"/>
</dbReference>
<dbReference type="InterPro" id="IPR001387">
    <property type="entry name" value="Cro/C1-type_HTH"/>
</dbReference>
<dbReference type="GO" id="GO:0003677">
    <property type="term" value="F:DNA binding"/>
    <property type="evidence" value="ECO:0007669"/>
    <property type="project" value="InterPro"/>
</dbReference>
<dbReference type="SMART" id="SM00530">
    <property type="entry name" value="HTH_XRE"/>
    <property type="match status" value="1"/>
</dbReference>
<protein>
    <recommendedName>
        <fullName evidence="1">HTH cro/C1-type domain-containing protein</fullName>
    </recommendedName>
</protein>
<name>A0A5J4KSJ2_9ZZZZ</name>
<dbReference type="Gene3D" id="1.10.260.40">
    <property type="entry name" value="lambda repressor-like DNA-binding domains"/>
    <property type="match status" value="1"/>
</dbReference>
<dbReference type="AlphaFoldDB" id="A0A5J4KSJ2"/>
<dbReference type="CDD" id="cd00093">
    <property type="entry name" value="HTH_XRE"/>
    <property type="match status" value="1"/>
</dbReference>
<sequence length="78" mass="8723">MMNIIDQKNIPLQKKIRAMLLLKGISGAEIARKLGMHRTSIYKCIDGFSKSKKVRQSIASALGVEYSDLWGNDNKKTA</sequence>
<feature type="domain" description="HTH cro/C1-type" evidence="1">
    <location>
        <begin position="15"/>
        <end position="69"/>
    </location>
</feature>
<gene>
    <name evidence="2" type="ORF">A45J_0376</name>
</gene>
<evidence type="ECO:0000313" key="2">
    <source>
        <dbReference type="EMBL" id="GER92658.1"/>
    </source>
</evidence>
<dbReference type="Pfam" id="PF13384">
    <property type="entry name" value="HTH_23"/>
    <property type="match status" value="1"/>
</dbReference>
<organism evidence="2">
    <name type="scientific">hot springs metagenome</name>
    <dbReference type="NCBI Taxonomy" id="433727"/>
    <lineage>
        <taxon>unclassified sequences</taxon>
        <taxon>metagenomes</taxon>
        <taxon>ecological metagenomes</taxon>
    </lineage>
</organism>
<evidence type="ECO:0000259" key="1">
    <source>
        <dbReference type="SMART" id="SM00530"/>
    </source>
</evidence>
<comment type="caution">
    <text evidence="2">The sequence shown here is derived from an EMBL/GenBank/DDBJ whole genome shotgun (WGS) entry which is preliminary data.</text>
</comment>
<proteinExistence type="predicted"/>